<gene>
    <name evidence="2" type="ORF">HPF_02770</name>
</gene>
<organism evidence="2 3">
    <name type="scientific">Hydrogenophaga pseudoflava</name>
    <name type="common">Pseudomonas carboxydoflava</name>
    <dbReference type="NCBI Taxonomy" id="47421"/>
    <lineage>
        <taxon>Bacteria</taxon>
        <taxon>Pseudomonadati</taxon>
        <taxon>Pseudomonadota</taxon>
        <taxon>Betaproteobacteria</taxon>
        <taxon>Burkholderiales</taxon>
        <taxon>Comamonadaceae</taxon>
        <taxon>Hydrogenophaga</taxon>
    </lineage>
</organism>
<dbReference type="PROSITE" id="PS51819">
    <property type="entry name" value="VOC"/>
    <property type="match status" value="1"/>
</dbReference>
<dbReference type="PANTHER" id="PTHR39434">
    <property type="match status" value="1"/>
</dbReference>
<protein>
    <submittedName>
        <fullName evidence="2">Glyoxalase-like domain protein</fullName>
    </submittedName>
</protein>
<evidence type="ECO:0000313" key="2">
    <source>
        <dbReference type="EMBL" id="QBM26588.1"/>
    </source>
</evidence>
<evidence type="ECO:0000259" key="1">
    <source>
        <dbReference type="PROSITE" id="PS51819"/>
    </source>
</evidence>
<dbReference type="Gene3D" id="3.10.180.10">
    <property type="entry name" value="2,3-Dihydroxybiphenyl 1,2-Dioxygenase, domain 1"/>
    <property type="match status" value="1"/>
</dbReference>
<dbReference type="InterPro" id="IPR037523">
    <property type="entry name" value="VOC_core"/>
</dbReference>
<feature type="domain" description="VOC" evidence="1">
    <location>
        <begin position="10"/>
        <end position="135"/>
    </location>
</feature>
<reference evidence="2 3" key="1">
    <citation type="submission" date="2019-03" db="EMBL/GenBank/DDBJ databases">
        <authorList>
            <person name="Sebastian G."/>
            <person name="Baumann P."/>
            <person name="Ruckert C."/>
            <person name="Kalinowski J."/>
            <person name="Nebel B."/>
            <person name="Takors R."/>
            <person name="Blombach B."/>
        </authorList>
    </citation>
    <scope>NUCLEOTIDE SEQUENCE [LARGE SCALE GENOMIC DNA]</scope>
    <source>
        <strain evidence="2 3">DSM 1084</strain>
    </source>
</reference>
<dbReference type="Pfam" id="PF00903">
    <property type="entry name" value="Glyoxalase"/>
    <property type="match status" value="1"/>
</dbReference>
<dbReference type="SUPFAM" id="SSF54593">
    <property type="entry name" value="Glyoxalase/Bleomycin resistance protein/Dihydroxybiphenyl dioxygenase"/>
    <property type="match status" value="1"/>
</dbReference>
<proteinExistence type="predicted"/>
<name>A0A4P6WWP3_HYDPS</name>
<dbReference type="CDD" id="cd08357">
    <property type="entry name" value="VOC_like"/>
    <property type="match status" value="1"/>
</dbReference>
<accession>A0A4P6WWP3</accession>
<dbReference type="RefSeq" id="WP_133155688.1">
    <property type="nucleotide sequence ID" value="NZ_CP037867.1"/>
</dbReference>
<dbReference type="InterPro" id="IPR004360">
    <property type="entry name" value="Glyas_Fos-R_dOase_dom"/>
</dbReference>
<dbReference type="Proteomes" id="UP000293912">
    <property type="component" value="Chromosome"/>
</dbReference>
<dbReference type="KEGG" id="hpse:HPF_02770"/>
<keyword evidence="3" id="KW-1185">Reference proteome</keyword>
<dbReference type="PANTHER" id="PTHR39434:SF1">
    <property type="entry name" value="VOC DOMAIN-CONTAINING PROTEIN"/>
    <property type="match status" value="1"/>
</dbReference>
<dbReference type="InterPro" id="IPR029068">
    <property type="entry name" value="Glyas_Bleomycin-R_OHBP_Dase"/>
</dbReference>
<evidence type="ECO:0000313" key="3">
    <source>
        <dbReference type="Proteomes" id="UP000293912"/>
    </source>
</evidence>
<dbReference type="EMBL" id="CP037867">
    <property type="protein sequence ID" value="QBM26588.1"/>
    <property type="molecule type" value="Genomic_DNA"/>
</dbReference>
<sequence length="144" mass="16077">MTSSTLPARSLFHFAFHVTDLDEARRFYGGVLGCTEGRSTDTWVDFDFFSHQISLHLGEPFKTTRTGRVGEHLVPMPHFGLVLLLPAWRALAERLTAAGVDFVLPPQVRFEGQPGEQWTMFFCDPFGNPIEVKGFASTEAIFAA</sequence>
<dbReference type="AlphaFoldDB" id="A0A4P6WWP3"/>